<evidence type="ECO:0000256" key="1">
    <source>
        <dbReference type="ARBA" id="ARBA00012009"/>
    </source>
</evidence>
<feature type="compositionally biased region" description="Polar residues" evidence="7">
    <location>
        <begin position="431"/>
        <end position="442"/>
    </location>
</feature>
<reference evidence="9 10" key="1">
    <citation type="submission" date="2015-04" db="EMBL/GenBank/DDBJ databases">
        <title>Lasius niger genome sequencing.</title>
        <authorList>
            <person name="Konorov E.A."/>
            <person name="Nikitin M.A."/>
            <person name="Kirill M.V."/>
            <person name="Chang P."/>
        </authorList>
    </citation>
    <scope>NUCLEOTIDE SEQUENCE [LARGE SCALE GENOMIC DNA]</scope>
    <source>
        <tissue evidence="9">Whole</tissue>
    </source>
</reference>
<dbReference type="InterPro" id="IPR027409">
    <property type="entry name" value="GroEL-like_apical_dom_sf"/>
</dbReference>
<dbReference type="FunFam" id="3.50.7.10:FF:000007">
    <property type="entry name" value="1-phosphatidylinositol 3-phosphate 5-kinase isoform X1"/>
    <property type="match status" value="1"/>
</dbReference>
<protein>
    <recommendedName>
        <fullName evidence="1">1-phosphatidylinositol-3-phosphate 5-kinase</fullName>
        <ecNumber evidence="1">2.7.1.150</ecNumber>
    </recommendedName>
</protein>
<feature type="compositionally biased region" description="Low complexity" evidence="7">
    <location>
        <begin position="1303"/>
        <end position="1317"/>
    </location>
</feature>
<dbReference type="Gene3D" id="3.30.810.10">
    <property type="entry name" value="2-Layer Sandwich"/>
    <property type="match status" value="1"/>
</dbReference>
<evidence type="ECO:0000256" key="7">
    <source>
        <dbReference type="SAM" id="MobiDB-lite"/>
    </source>
</evidence>
<feature type="compositionally biased region" description="Polar residues" evidence="7">
    <location>
        <begin position="1288"/>
        <end position="1297"/>
    </location>
</feature>
<dbReference type="SUPFAM" id="SSF56104">
    <property type="entry name" value="SAICAR synthase-like"/>
    <property type="match status" value="1"/>
</dbReference>
<dbReference type="PANTHER" id="PTHR46715:SF1">
    <property type="entry name" value="1-PHOSPHATIDYLINOSITOL 3-PHOSPHATE 5-KINASE"/>
    <property type="match status" value="1"/>
</dbReference>
<evidence type="ECO:0000256" key="5">
    <source>
        <dbReference type="ARBA" id="ARBA00022840"/>
    </source>
</evidence>
<evidence type="ECO:0000313" key="10">
    <source>
        <dbReference type="Proteomes" id="UP000036403"/>
    </source>
</evidence>
<dbReference type="GO" id="GO:0005524">
    <property type="term" value="F:ATP binding"/>
    <property type="evidence" value="ECO:0007669"/>
    <property type="project" value="UniProtKB-UniRule"/>
</dbReference>
<dbReference type="Pfam" id="PF01504">
    <property type="entry name" value="PIP5K"/>
    <property type="match status" value="1"/>
</dbReference>
<dbReference type="GO" id="GO:0052810">
    <property type="term" value="F:1-phosphatidylinositol-5-kinase activity"/>
    <property type="evidence" value="ECO:0007669"/>
    <property type="project" value="TreeGrafter"/>
</dbReference>
<dbReference type="CDD" id="cd03334">
    <property type="entry name" value="Fab1_TCP"/>
    <property type="match status" value="1"/>
</dbReference>
<dbReference type="EMBL" id="LBMM01001412">
    <property type="protein sequence ID" value="KMQ96366.1"/>
    <property type="molecule type" value="Genomic_DNA"/>
</dbReference>
<dbReference type="EC" id="2.7.1.150" evidence="1"/>
<feature type="region of interest" description="Disordered" evidence="7">
    <location>
        <begin position="1288"/>
        <end position="1319"/>
    </location>
</feature>
<accession>A0A0J7L151</accession>
<dbReference type="GO" id="GO:1903426">
    <property type="term" value="P:regulation of reactive oxygen species biosynthetic process"/>
    <property type="evidence" value="ECO:0007669"/>
    <property type="project" value="TreeGrafter"/>
</dbReference>
<comment type="caution">
    <text evidence="9">The sequence shown here is derived from an EMBL/GenBank/DDBJ whole genome shotgun (WGS) entry which is preliminary data.</text>
</comment>
<name>A0A0J7L151_LASNI</name>
<dbReference type="InterPro" id="IPR002423">
    <property type="entry name" value="Cpn60/GroEL/TCP-1"/>
</dbReference>
<keyword evidence="2 6" id="KW-0808">Transferase</keyword>
<evidence type="ECO:0000313" key="9">
    <source>
        <dbReference type="EMBL" id="KMQ96366.1"/>
    </source>
</evidence>
<dbReference type="GO" id="GO:0012506">
    <property type="term" value="C:vesicle membrane"/>
    <property type="evidence" value="ECO:0007669"/>
    <property type="project" value="TreeGrafter"/>
</dbReference>
<evidence type="ECO:0000256" key="3">
    <source>
        <dbReference type="ARBA" id="ARBA00022741"/>
    </source>
</evidence>
<dbReference type="Proteomes" id="UP000036403">
    <property type="component" value="Unassembled WGS sequence"/>
</dbReference>
<evidence type="ECO:0000256" key="6">
    <source>
        <dbReference type="PROSITE-ProRule" id="PRU00781"/>
    </source>
</evidence>
<feature type="domain" description="PIPK" evidence="8">
    <location>
        <begin position="1274"/>
        <end position="1607"/>
    </location>
</feature>
<dbReference type="PROSITE" id="PS51455">
    <property type="entry name" value="PIPK"/>
    <property type="match status" value="1"/>
</dbReference>
<keyword evidence="3 6" id="KW-0547">Nucleotide-binding</keyword>
<sequence length="1626" mass="183295">MNKNMNSPSKLTEFAPLSPEESQPVVASLFSKFFNFTRNSESETKPTNCSQSQTFGRLPSSSSSFYLDLNLEASTVTLKRPTSEDLTAISVDSSDGIVEQKEINLKSHDCNHKICDDLLSDTLQVHEFKEKNGWHRATNLRIAFGELNAYEGLTAAYKAHEDSLIKQLLSKEGLSQTWSNTILSIAHQIVDHVRPDLHHDADNLDIRQYIQFKKCPGSSRDDCNIVSGVICSKNVAHRCMNAMIAHPKILLLQCGLMYQRVEGKLISLEPVMLQESEYLGHTVARITALGPDVVLVHRSVARLAQDKLRECGVTLVLNVKLSVLKRVARCTGASIVNTIDAHISARYMLGTCKKFYLRNFPDEQRGIKTLMYFEGCANPHLGATILLRGGSQTELKRVKNVTSMMIFAAYSWRLEKDSSNHEDTLGDEQSVRNTKSHNSSIPVKNENLHFSENILSVDSLREVSSMLSEDSDPYDTLKLFKSKLKPSLHDSKVPASCENDAVNLCNNDKSKNSILDLVSDDTEERNNSVAANKETKCVEQKTEELVDKAKSKDKISSEEKRIYGESISDRSDPLHQYLNEDNEDVFNRNSPNGQRLSVADFPLFNKFKKALEDTVLSVSPYLKFSIPYLETELGRNCVLRSFFPREIYYSAQFLDKVKDIRANSVNEQLASENRERANSIKLKSHHPFVQTRLTTDVDSREVQSLLANFRACGSRLYPTYNCMLDKHQPSTVSTESNEQQIPSWPDCLDPGSHQRLSVLFCSFSHTGNDTPAFCVNPWVVNMMMYGQNDIALGRFLERYCLTTEYKCPAQACRAQIAQHVRRFAHDGGCMHISLSEMSSEPFIQENADHQILMWSKCVKCKSVSPVVPMSGDTWCLSFAKYLELRFYGGVYTKRDGTDACQHSLHYDHYQYFTRKNMLAVFKFTKISQWEISLPPPLINIIYDPKQHANVIEEMKSVALKGDEVFTAIREKLMGLQTDLETLNLAKQQLIKDQQYFKNKIEEIQLKLTSPTLENKKLEGKVSERQVQALMFRIEDGIVILKRLISEAVFTWNNKLSEMSAKKKDERPRRFTERSMTAGSNSIVDTDGYITEDTASESQIEDSSPMSADYNAIDAIAAAQSDFQTSEGIENSDNELLESTTNPDEVITVQDASPKMHQRSHSDVFPLSSDDMTDKKKKKKTILSQLLPSVSVNHTIPSPLGPLEHYLLPLGSVVPIVVYESELSSIIAYALDSHDYKHALQELLRAAKGSDFNPSPLSRRKFPEGRDSSLDLAQSGEFKRPSVLSFFRGNSPNPASSPVESDKNVSSVESSSGAVGPVDVDDDKKAIKQQNYIEVQFNDATTNFFCRIYFAAQFAALRDSVLPCGEDGFTRSLSRSIQWAARGGKSGSAFCKSRDDRFIIKEMSRLEMQIFLDFAPNYFAYMEKCQQTKQPTLLGKIVGVYRVSFKNNTTNAALRTSVLVMENLFYNRVITDKFDLKGSVRNRLVNPDDTSHEGELVLLDENLLNMSCDSPLYIRSHSKAVLNRAIEQDTKFLADNSVMDYSLLVGLEPSSDELVLGIIDYIRTFTWDKKLETMVKKSGILGGQGKLPTIISPEEYRARFIAAMHRYFLPVPDRWSGLGRSVEIPPE</sequence>
<keyword evidence="10" id="KW-1185">Reference proteome</keyword>
<dbReference type="InterPro" id="IPR027483">
    <property type="entry name" value="PInositol-4-P-4/5-kinase_C_sf"/>
</dbReference>
<dbReference type="GO" id="GO:0090385">
    <property type="term" value="P:phagosome-lysosome fusion"/>
    <property type="evidence" value="ECO:0007669"/>
    <property type="project" value="TreeGrafter"/>
</dbReference>
<dbReference type="InterPro" id="IPR043548">
    <property type="entry name" value="PIKfyve"/>
</dbReference>
<gene>
    <name evidence="9" type="ORF">RF55_3347</name>
</gene>
<dbReference type="InterPro" id="IPR027484">
    <property type="entry name" value="PInositol-4-P-5-kinase_N"/>
</dbReference>
<dbReference type="PaxDb" id="67767-A0A0J7L151"/>
<dbReference type="GO" id="GO:0032438">
    <property type="term" value="P:melanosome organization"/>
    <property type="evidence" value="ECO:0007669"/>
    <property type="project" value="TreeGrafter"/>
</dbReference>
<keyword evidence="5 6" id="KW-0067">ATP-binding</keyword>
<dbReference type="GO" id="GO:0000285">
    <property type="term" value="F:1-phosphatidylinositol-3-phosphate 5-kinase activity"/>
    <property type="evidence" value="ECO:0007669"/>
    <property type="project" value="UniProtKB-EC"/>
</dbReference>
<dbReference type="FunFam" id="3.30.810.10:FF:000001">
    <property type="entry name" value="1-phosphatidylinositol 3-phosphate 5-kinase FAB1"/>
    <property type="match status" value="1"/>
</dbReference>
<dbReference type="PANTHER" id="PTHR46715">
    <property type="entry name" value="1-PHOSPHATIDYLINOSITOL 3-PHOSPHATE 5-KINASE"/>
    <property type="match status" value="1"/>
</dbReference>
<dbReference type="SUPFAM" id="SSF52029">
    <property type="entry name" value="GroEL apical domain-like"/>
    <property type="match status" value="1"/>
</dbReference>
<keyword evidence="4 6" id="KW-0418">Kinase</keyword>
<dbReference type="SMART" id="SM00330">
    <property type="entry name" value="PIPKc"/>
    <property type="match status" value="1"/>
</dbReference>
<organism evidence="9 10">
    <name type="scientific">Lasius niger</name>
    <name type="common">Black garden ant</name>
    <dbReference type="NCBI Taxonomy" id="67767"/>
    <lineage>
        <taxon>Eukaryota</taxon>
        <taxon>Metazoa</taxon>
        <taxon>Ecdysozoa</taxon>
        <taxon>Arthropoda</taxon>
        <taxon>Hexapoda</taxon>
        <taxon>Insecta</taxon>
        <taxon>Pterygota</taxon>
        <taxon>Neoptera</taxon>
        <taxon>Endopterygota</taxon>
        <taxon>Hymenoptera</taxon>
        <taxon>Apocrita</taxon>
        <taxon>Aculeata</taxon>
        <taxon>Formicoidea</taxon>
        <taxon>Formicidae</taxon>
        <taxon>Formicinae</taxon>
        <taxon>Lasius</taxon>
        <taxon>Lasius</taxon>
    </lineage>
</organism>
<dbReference type="Gene3D" id="3.30.800.10">
    <property type="entry name" value="Phosphatidylinositol Phosphate Kinase II Beta"/>
    <property type="match status" value="1"/>
</dbReference>
<evidence type="ECO:0000256" key="2">
    <source>
        <dbReference type="ARBA" id="ARBA00022679"/>
    </source>
</evidence>
<dbReference type="Gene3D" id="3.50.7.10">
    <property type="entry name" value="GroEL"/>
    <property type="match status" value="1"/>
</dbReference>
<dbReference type="GO" id="GO:0031410">
    <property type="term" value="C:cytoplasmic vesicle"/>
    <property type="evidence" value="ECO:0007669"/>
    <property type="project" value="TreeGrafter"/>
</dbReference>
<dbReference type="InterPro" id="IPR002498">
    <property type="entry name" value="PInositol-4-P-4/5-kinase_core"/>
</dbReference>
<dbReference type="GO" id="GO:0046488">
    <property type="term" value="P:phosphatidylinositol metabolic process"/>
    <property type="evidence" value="ECO:0007669"/>
    <property type="project" value="UniProtKB-UniRule"/>
</dbReference>
<dbReference type="STRING" id="67767.A0A0J7L151"/>
<proteinExistence type="predicted"/>
<feature type="region of interest" description="Disordered" evidence="7">
    <location>
        <begin position="1150"/>
        <end position="1171"/>
    </location>
</feature>
<feature type="region of interest" description="Disordered" evidence="7">
    <location>
        <begin position="419"/>
        <end position="442"/>
    </location>
</feature>
<dbReference type="CDD" id="cd17300">
    <property type="entry name" value="PIPKc_PIKfyve"/>
    <property type="match status" value="1"/>
</dbReference>
<dbReference type="InterPro" id="IPR044769">
    <property type="entry name" value="PIKfyve_PIPKc"/>
</dbReference>
<dbReference type="Pfam" id="PF00118">
    <property type="entry name" value="Cpn60_TCP1"/>
    <property type="match status" value="1"/>
</dbReference>
<evidence type="ECO:0000256" key="4">
    <source>
        <dbReference type="ARBA" id="ARBA00022777"/>
    </source>
</evidence>
<dbReference type="OrthoDB" id="158357at2759"/>
<evidence type="ECO:0000259" key="8">
    <source>
        <dbReference type="PROSITE" id="PS51455"/>
    </source>
</evidence>